<dbReference type="InterPro" id="IPR006564">
    <property type="entry name" value="Znf_PMZ"/>
</dbReference>
<dbReference type="Pfam" id="PF03108">
    <property type="entry name" value="DBD_Tnp_Mut"/>
    <property type="match status" value="1"/>
</dbReference>
<feature type="compositionally biased region" description="Acidic residues" evidence="5">
    <location>
        <begin position="360"/>
        <end position="380"/>
    </location>
</feature>
<dbReference type="AlphaFoldDB" id="A0AAW2DND4"/>
<dbReference type="Pfam" id="PF26130">
    <property type="entry name" value="PB1-like"/>
    <property type="match status" value="1"/>
</dbReference>
<evidence type="ECO:0000256" key="1">
    <source>
        <dbReference type="ARBA" id="ARBA00022723"/>
    </source>
</evidence>
<dbReference type="InterPro" id="IPR058594">
    <property type="entry name" value="PB1-like_dom_pln"/>
</dbReference>
<dbReference type="PANTHER" id="PTHR31973:SF187">
    <property type="entry name" value="MUTATOR TRANSPOSASE MUDRA PROTEIN"/>
    <property type="match status" value="1"/>
</dbReference>
<feature type="domain" description="SWIM-type" evidence="6">
    <location>
        <begin position="932"/>
        <end position="973"/>
    </location>
</feature>
<evidence type="ECO:0000259" key="6">
    <source>
        <dbReference type="PROSITE" id="PS50966"/>
    </source>
</evidence>
<dbReference type="Pfam" id="PF10536">
    <property type="entry name" value="PMD"/>
    <property type="match status" value="1"/>
</dbReference>
<name>A0AAW2DND4_9ROSI</name>
<keyword evidence="8" id="KW-1185">Reference proteome</keyword>
<feature type="compositionally biased region" description="Basic and acidic residues" evidence="5">
    <location>
        <begin position="346"/>
        <end position="355"/>
    </location>
</feature>
<dbReference type="SMART" id="SM00575">
    <property type="entry name" value="ZnF_PMZ"/>
    <property type="match status" value="1"/>
</dbReference>
<evidence type="ECO:0000256" key="4">
    <source>
        <dbReference type="PROSITE-ProRule" id="PRU00325"/>
    </source>
</evidence>
<dbReference type="PANTHER" id="PTHR31973">
    <property type="entry name" value="POLYPROTEIN, PUTATIVE-RELATED"/>
    <property type="match status" value="1"/>
</dbReference>
<keyword evidence="2 4" id="KW-0863">Zinc-finger</keyword>
<feature type="compositionally biased region" description="Acidic residues" evidence="5">
    <location>
        <begin position="451"/>
        <end position="476"/>
    </location>
</feature>
<dbReference type="Pfam" id="PF10551">
    <property type="entry name" value="MULE"/>
    <property type="match status" value="1"/>
</dbReference>
<dbReference type="InterPro" id="IPR019557">
    <property type="entry name" value="AminoTfrase-like_pln_mobile"/>
</dbReference>
<evidence type="ECO:0000313" key="8">
    <source>
        <dbReference type="Proteomes" id="UP001459277"/>
    </source>
</evidence>
<feature type="compositionally biased region" description="Polar residues" evidence="5">
    <location>
        <begin position="1087"/>
        <end position="1112"/>
    </location>
</feature>
<keyword evidence="3" id="KW-0862">Zinc</keyword>
<feature type="compositionally biased region" description="Polar residues" evidence="5">
    <location>
        <begin position="1120"/>
        <end position="1149"/>
    </location>
</feature>
<dbReference type="InterPro" id="IPR018289">
    <property type="entry name" value="MULE_transposase_dom"/>
</dbReference>
<reference evidence="7 8" key="1">
    <citation type="submission" date="2024-01" db="EMBL/GenBank/DDBJ databases">
        <title>A telomere-to-telomere, gap-free genome of sweet tea (Lithocarpus litseifolius).</title>
        <authorList>
            <person name="Zhou J."/>
        </authorList>
    </citation>
    <scope>NUCLEOTIDE SEQUENCE [LARGE SCALE GENOMIC DNA]</scope>
    <source>
        <strain evidence="7">Zhou-2022a</strain>
        <tissue evidence="7">Leaf</tissue>
    </source>
</reference>
<gene>
    <name evidence="7" type="ORF">SO802_005654</name>
</gene>
<dbReference type="Pfam" id="PF04434">
    <property type="entry name" value="SWIM"/>
    <property type="match status" value="1"/>
</dbReference>
<keyword evidence="1" id="KW-0479">Metal-binding</keyword>
<organism evidence="7 8">
    <name type="scientific">Lithocarpus litseifolius</name>
    <dbReference type="NCBI Taxonomy" id="425828"/>
    <lineage>
        <taxon>Eukaryota</taxon>
        <taxon>Viridiplantae</taxon>
        <taxon>Streptophyta</taxon>
        <taxon>Embryophyta</taxon>
        <taxon>Tracheophyta</taxon>
        <taxon>Spermatophyta</taxon>
        <taxon>Magnoliopsida</taxon>
        <taxon>eudicotyledons</taxon>
        <taxon>Gunneridae</taxon>
        <taxon>Pentapetalae</taxon>
        <taxon>rosids</taxon>
        <taxon>fabids</taxon>
        <taxon>Fagales</taxon>
        <taxon>Fagaceae</taxon>
        <taxon>Lithocarpus</taxon>
    </lineage>
</organism>
<dbReference type="EMBL" id="JAZDWU010000002">
    <property type="protein sequence ID" value="KAL0010546.1"/>
    <property type="molecule type" value="Genomic_DNA"/>
</dbReference>
<evidence type="ECO:0000313" key="7">
    <source>
        <dbReference type="EMBL" id="KAL0010546.1"/>
    </source>
</evidence>
<evidence type="ECO:0000256" key="3">
    <source>
        <dbReference type="ARBA" id="ARBA00022833"/>
    </source>
</evidence>
<protein>
    <recommendedName>
        <fullName evidence="6">SWIM-type domain-containing protein</fullName>
    </recommendedName>
</protein>
<proteinExistence type="predicted"/>
<feature type="region of interest" description="Disordered" evidence="5">
    <location>
        <begin position="1168"/>
        <end position="1216"/>
    </location>
</feature>
<dbReference type="Proteomes" id="UP001459277">
    <property type="component" value="Unassembled WGS sequence"/>
</dbReference>
<dbReference type="InterPro" id="IPR004332">
    <property type="entry name" value="Transposase_MuDR"/>
</dbReference>
<dbReference type="PROSITE" id="PS50966">
    <property type="entry name" value="ZF_SWIM"/>
    <property type="match status" value="1"/>
</dbReference>
<feature type="region of interest" description="Disordered" evidence="5">
    <location>
        <begin position="1013"/>
        <end position="1149"/>
    </location>
</feature>
<evidence type="ECO:0000256" key="5">
    <source>
        <dbReference type="SAM" id="MobiDB-lite"/>
    </source>
</evidence>
<accession>A0AAW2DND4</accession>
<comment type="caution">
    <text evidence="7">The sequence shown here is derived from an EMBL/GenBank/DDBJ whole genome shotgun (WGS) entry which is preliminary data.</text>
</comment>
<feature type="region of interest" description="Disordered" evidence="5">
    <location>
        <begin position="332"/>
        <end position="489"/>
    </location>
</feature>
<evidence type="ECO:0000256" key="2">
    <source>
        <dbReference type="ARBA" id="ARBA00022771"/>
    </source>
</evidence>
<dbReference type="GO" id="GO:0008270">
    <property type="term" value="F:zinc ion binding"/>
    <property type="evidence" value="ECO:0007669"/>
    <property type="project" value="UniProtKB-KW"/>
</dbReference>
<sequence>MDKSGNRVHLMWVQQLEDLRNPQRYSWGSACLAWLYRELCKVSDKKASQIGGCLLLVQYWAWARFPYLCLAVERGPPVGAYGPLVHGPLSLKVGAAVACALLKQSKERMLEFSQHPNPAPLSSVRPATCWRLPNKSWVKVNFDGALFCQEKRAGIGVVIRNETSHSLAQFGYLAEVVNYLASKFQCYNLSHTANLWRRREPVKSLREDSSFMHMADLTFNFEIHHGGQFVWNPDLVYLGGSTSFIDDVDPDKLSYFEIQDMCCGLGANSTSRFHYLIPGGNLEQGLRLINEDDDVVYMCEIHAAWPTDKITLYVEGGEEPLAVEQPFANEEVANDDDVHEVPQNGDDVHEMHEGGNVDSEGSDFDWLEEGFEGPDFDDDVFGNVDDGPSTHDGVSGSAAAPHRSSEGDNVNAAPHRPSEGDNVNAAPHRPSEGDTDNAAPHRTTPASNDPPLEEGEWIDPPLEDDMESLVDSDDDQPAPTAGKEPEFNVQTDMRKPVLQKGMKFPNSKVFREALREYAIHKPVDIKFKLNEKKKISVYCKNECGWRCYASQLSGELTFQIKTFNPECTCPRSFKHSQVTSRYVAKKFLQEFNKNPDWKVAGVQHHVKQTLEVDISYSQVYRAKRKATDFITGDEQLQYGKLRDYAEMIRLNDKGSRVILQTEMEDENAQPKFKRMYVRYNAQKVGFLGGCRPIIGLDGCHLKGRFGGQILSATARDANDNIFPVAFAVVEQENKDSWVWFLQQFSDDIGHPEQLNLVFITDRQKGLIPALEMLFPTCEHRYCVKHIYNNFKVDHKGLELKDALWRCAGATTIREFERRMQELKDLDVKAWEYLADINPAHWSKSHFSSRALCDCLANNLSESFNAMILEARDKPILAMLEWIRVRLMTKQYKKMKGIAKYTGQVCPNIQDKLEKLKHESIPFSAIPSGRFMYEVDNGRERHVVDLTRKACSCRIWDLTGLPCKHGISAIVKNLEKVEDYVHPCYLRETFVETYKEIIQPMPGQSEWVETNQPAPVAPHVYKPPGRPPKQRKRDPEEPRNPYRVSRMNKTIKCGRCQKEGHNARGCKAGITGETPWQRRDRLAKSKAAQGSRSTTKQTATPQTASQPPSTRSQPAYRAFGQTASQPAPNNRSEAPNNRSEAATQPPTASRANWFSASQASTYIYFPSASVSTSGVPSQGSGGGAAAARGFYGRNLGVSRPPKFQPVGGKGKKAAGSK</sequence>
<dbReference type="InterPro" id="IPR007527">
    <property type="entry name" value="Znf_SWIM"/>
</dbReference>